<keyword evidence="1" id="KW-0812">Transmembrane</keyword>
<reference evidence="2 3" key="1">
    <citation type="submission" date="2017-03" db="EMBL/GenBank/DDBJ databases">
        <title>WGS assembly of Porphyra umbilicalis.</title>
        <authorList>
            <person name="Brawley S.H."/>
            <person name="Blouin N.A."/>
            <person name="Ficko-Blean E."/>
            <person name="Wheeler G.L."/>
            <person name="Lohr M."/>
            <person name="Goodson H.V."/>
            <person name="Jenkins J.W."/>
            <person name="Blaby-Haas C.E."/>
            <person name="Helliwell K.E."/>
            <person name="Chan C."/>
            <person name="Marriage T."/>
            <person name="Bhattacharya D."/>
            <person name="Klein A.S."/>
            <person name="Badis Y."/>
            <person name="Brodie J."/>
            <person name="Cao Y."/>
            <person name="Collen J."/>
            <person name="Dittami S.M."/>
            <person name="Gachon C.M."/>
            <person name="Green B.R."/>
            <person name="Karpowicz S."/>
            <person name="Kim J.W."/>
            <person name="Kudahl U."/>
            <person name="Lin S."/>
            <person name="Michel G."/>
            <person name="Mittag M."/>
            <person name="Olson B.J."/>
            <person name="Pangilinan J."/>
            <person name="Peng Y."/>
            <person name="Qiu H."/>
            <person name="Shu S."/>
            <person name="Singer J.T."/>
            <person name="Smith A.G."/>
            <person name="Sprecher B.N."/>
            <person name="Wagner V."/>
            <person name="Wang W."/>
            <person name="Wang Z.-Y."/>
            <person name="Yan J."/>
            <person name="Yarish C."/>
            <person name="Zoeuner-Riek S."/>
            <person name="Zhuang Y."/>
            <person name="Zou Y."/>
            <person name="Lindquist E.A."/>
            <person name="Grimwood J."/>
            <person name="Barry K."/>
            <person name="Rokhsar D.S."/>
            <person name="Schmutz J."/>
            <person name="Stiller J.W."/>
            <person name="Grossman A.R."/>
            <person name="Prochnik S.E."/>
        </authorList>
    </citation>
    <scope>NUCLEOTIDE SEQUENCE [LARGE SCALE GENOMIC DNA]</scope>
    <source>
        <strain evidence="2">4086291</strain>
    </source>
</reference>
<keyword evidence="1" id="KW-1133">Transmembrane helix</keyword>
<feature type="transmembrane region" description="Helical" evidence="1">
    <location>
        <begin position="45"/>
        <end position="70"/>
    </location>
</feature>
<dbReference type="EMBL" id="KV918880">
    <property type="protein sequence ID" value="OSX76104.1"/>
    <property type="molecule type" value="Genomic_DNA"/>
</dbReference>
<evidence type="ECO:0000313" key="3">
    <source>
        <dbReference type="Proteomes" id="UP000218209"/>
    </source>
</evidence>
<dbReference type="AlphaFoldDB" id="A0A1X6P5J3"/>
<evidence type="ECO:0000313" key="2">
    <source>
        <dbReference type="EMBL" id="OSX76104.1"/>
    </source>
</evidence>
<proteinExistence type="predicted"/>
<evidence type="ECO:0000256" key="1">
    <source>
        <dbReference type="SAM" id="Phobius"/>
    </source>
</evidence>
<dbReference type="Proteomes" id="UP000218209">
    <property type="component" value="Unassembled WGS sequence"/>
</dbReference>
<name>A0A1X6P5J3_PORUM</name>
<gene>
    <name evidence="2" type="ORF">BU14_0207s0023</name>
</gene>
<feature type="transmembrane region" description="Helical" evidence="1">
    <location>
        <begin position="77"/>
        <end position="95"/>
    </location>
</feature>
<sequence>MTTAVPVSAFVGGAIQSVALGIVERGDANTSFVTRSVGTVTVTLLLVAGTIIAAAGAPSAPVALVAALAVPTVRGDLVLLLLSSILHMVFWAGQLRPNGVLYPSDVYPLQVAAMIWNNCTPVRPPNRGEDGGTLLVDMLRDQRLLWRATSVDSLFVRSLKVPVYVGICILCAAAEALEAVLFWGWRTVVDRTAGNVTLVDVQGQRQLVLGHTALIADAQLSWLREATMRGGNAAADRVARRVLVRAVHVANLLVHSGHTRLHEHSPHGHAMSEYFQRVANSTLKQALATSQIDELRVLQALPNGNSLTCGQLIPKQVMWARLVAGCSLSLDGSLRWRGPVASAVLVVAQENVEQWAANVSRTAIHRHVYSVMRRWLVDWVMYIWWDLDIPDGAVDDGAAFFGRLRALLLGSLVNNTQSLPHAVGELLVSAPKTDDVVTILAGTLGGGWELWASTAVTASGVPLEAAMEGSGEWLCAGRVVGEDVAVDHRLYVPAPLERVLQTPATAPEGEQARAVLANRMIDTLVARVQAAWEAQPVHLVDALETVAENDIM</sequence>
<keyword evidence="1" id="KW-0472">Membrane</keyword>
<protein>
    <submittedName>
        <fullName evidence="2">Uncharacterized protein</fullName>
    </submittedName>
</protein>
<organism evidence="2 3">
    <name type="scientific">Porphyra umbilicalis</name>
    <name type="common">Purple laver</name>
    <name type="synonym">Red alga</name>
    <dbReference type="NCBI Taxonomy" id="2786"/>
    <lineage>
        <taxon>Eukaryota</taxon>
        <taxon>Rhodophyta</taxon>
        <taxon>Bangiophyceae</taxon>
        <taxon>Bangiales</taxon>
        <taxon>Bangiaceae</taxon>
        <taxon>Porphyra</taxon>
    </lineage>
</organism>
<keyword evidence="3" id="KW-1185">Reference proteome</keyword>
<accession>A0A1X6P5J3</accession>
<feature type="transmembrane region" description="Helical" evidence="1">
    <location>
        <begin position="163"/>
        <end position="185"/>
    </location>
</feature>